<dbReference type="Pfam" id="PF07648">
    <property type="entry name" value="Kazal_2"/>
    <property type="match status" value="3"/>
</dbReference>
<dbReference type="PROSITE" id="PS51465">
    <property type="entry name" value="KAZAL_2"/>
    <property type="match status" value="3"/>
</dbReference>
<dbReference type="SMART" id="SM00274">
    <property type="entry name" value="FOLN"/>
    <property type="match status" value="3"/>
</dbReference>
<dbReference type="EMBL" id="NEDP02001165">
    <property type="protein sequence ID" value="OWF54001.1"/>
    <property type="molecule type" value="Genomic_DNA"/>
</dbReference>
<dbReference type="InterPro" id="IPR002350">
    <property type="entry name" value="Kazal_dom"/>
</dbReference>
<dbReference type="PANTHER" id="PTHR13866">
    <property type="entry name" value="SPARC OSTEONECTIN"/>
    <property type="match status" value="1"/>
</dbReference>
<accession>A0A210QZD5</accession>
<dbReference type="SUPFAM" id="SSF100895">
    <property type="entry name" value="Kazal-type serine protease inhibitors"/>
    <property type="match status" value="3"/>
</dbReference>
<sequence length="376" mass="42892">MFSGMFTNDVKSNENEFKGGLCWANISPSNTCSTLYRANITQEDCCRRTFSPSLGWSPSEFLTNGQVFYWRALMRDISNCHRCHNSCANIRCAPGRVCRMRKGVPKCVCRPRCTGELRKRGALCGTDSVNYKNYCHMLKRNCRKNQRTNVAYFGKCKRACKKVKCLAGTQCLEDQNGLPHCVRCRSVCPVVTNPNFVCGDDQVSYPSVCHVRAAICVHQTSIRIAYGGRCRENATCSDTMCPENYQCLVNRNTLQPLCVNCRMKCSPMSTLPVCGTDGVTYDTYCQLFRTACESGVFITTKHSGHCNSRKRAFNKTCKKCRRKRRRKHRRRQQRRYKTSVGYYKVNVYNAQKSGKSERVLKLRIIPDPDSLSRNIS</sequence>
<evidence type="ECO:0000256" key="1">
    <source>
        <dbReference type="ARBA" id="ARBA00022729"/>
    </source>
</evidence>
<dbReference type="SMART" id="SM00280">
    <property type="entry name" value="KAZAL"/>
    <property type="match status" value="3"/>
</dbReference>
<dbReference type="AlphaFoldDB" id="A0A210QZD5"/>
<keyword evidence="1" id="KW-0732">Signal</keyword>
<dbReference type="Gene3D" id="3.90.290.10">
    <property type="entry name" value="TGF-beta binding (TB) domain"/>
    <property type="match status" value="1"/>
</dbReference>
<evidence type="ECO:0000313" key="7">
    <source>
        <dbReference type="Proteomes" id="UP000242188"/>
    </source>
</evidence>
<feature type="domain" description="Kazal-like" evidence="5">
    <location>
        <begin position="108"/>
        <end position="158"/>
    </location>
</feature>
<evidence type="ECO:0000313" key="6">
    <source>
        <dbReference type="EMBL" id="OWF54001.1"/>
    </source>
</evidence>
<keyword evidence="4" id="KW-0325">Glycoprotein</keyword>
<dbReference type="CDD" id="cd00104">
    <property type="entry name" value="KAZAL_FS"/>
    <property type="match status" value="2"/>
</dbReference>
<dbReference type="GO" id="GO:0005615">
    <property type="term" value="C:extracellular space"/>
    <property type="evidence" value="ECO:0007669"/>
    <property type="project" value="TreeGrafter"/>
</dbReference>
<proteinExistence type="predicted"/>
<comment type="caution">
    <text evidence="6">The sequence shown here is derived from an EMBL/GenBank/DDBJ whole genome shotgun (WGS) entry which is preliminary data.</text>
</comment>
<evidence type="ECO:0000256" key="2">
    <source>
        <dbReference type="ARBA" id="ARBA00022737"/>
    </source>
</evidence>
<feature type="domain" description="Kazal-like" evidence="5">
    <location>
        <begin position="259"/>
        <end position="308"/>
    </location>
</feature>
<feature type="domain" description="Kazal-like" evidence="5">
    <location>
        <begin position="182"/>
        <end position="232"/>
    </location>
</feature>
<dbReference type="GO" id="GO:0050840">
    <property type="term" value="F:extracellular matrix binding"/>
    <property type="evidence" value="ECO:0007669"/>
    <property type="project" value="TreeGrafter"/>
</dbReference>
<keyword evidence="3" id="KW-1015">Disulfide bond</keyword>
<dbReference type="InterPro" id="IPR036058">
    <property type="entry name" value="Kazal_dom_sf"/>
</dbReference>
<evidence type="ECO:0000259" key="5">
    <source>
        <dbReference type="PROSITE" id="PS51465"/>
    </source>
</evidence>
<reference evidence="6 7" key="1">
    <citation type="journal article" date="2017" name="Nat. Ecol. Evol.">
        <title>Scallop genome provides insights into evolution of bilaterian karyotype and development.</title>
        <authorList>
            <person name="Wang S."/>
            <person name="Zhang J."/>
            <person name="Jiao W."/>
            <person name="Li J."/>
            <person name="Xun X."/>
            <person name="Sun Y."/>
            <person name="Guo X."/>
            <person name="Huan P."/>
            <person name="Dong B."/>
            <person name="Zhang L."/>
            <person name="Hu X."/>
            <person name="Sun X."/>
            <person name="Wang J."/>
            <person name="Zhao C."/>
            <person name="Wang Y."/>
            <person name="Wang D."/>
            <person name="Huang X."/>
            <person name="Wang R."/>
            <person name="Lv J."/>
            <person name="Li Y."/>
            <person name="Zhang Z."/>
            <person name="Liu B."/>
            <person name="Lu W."/>
            <person name="Hui Y."/>
            <person name="Liang J."/>
            <person name="Zhou Z."/>
            <person name="Hou R."/>
            <person name="Li X."/>
            <person name="Liu Y."/>
            <person name="Li H."/>
            <person name="Ning X."/>
            <person name="Lin Y."/>
            <person name="Zhao L."/>
            <person name="Xing Q."/>
            <person name="Dou J."/>
            <person name="Li Y."/>
            <person name="Mao J."/>
            <person name="Guo H."/>
            <person name="Dou H."/>
            <person name="Li T."/>
            <person name="Mu C."/>
            <person name="Jiang W."/>
            <person name="Fu Q."/>
            <person name="Fu X."/>
            <person name="Miao Y."/>
            <person name="Liu J."/>
            <person name="Yu Q."/>
            <person name="Li R."/>
            <person name="Liao H."/>
            <person name="Li X."/>
            <person name="Kong Y."/>
            <person name="Jiang Z."/>
            <person name="Chourrout D."/>
            <person name="Li R."/>
            <person name="Bao Z."/>
        </authorList>
    </citation>
    <scope>NUCLEOTIDE SEQUENCE [LARGE SCALE GENOMIC DNA]</scope>
    <source>
        <strain evidence="6 7">PY_sf001</strain>
    </source>
</reference>
<dbReference type="Proteomes" id="UP000242188">
    <property type="component" value="Unassembled WGS sequence"/>
</dbReference>
<keyword evidence="7" id="KW-1185">Reference proteome</keyword>
<keyword evidence="2" id="KW-0677">Repeat</keyword>
<dbReference type="OrthoDB" id="6614329at2759"/>
<protein>
    <submittedName>
        <fullName evidence="6">Follistatin</fullName>
    </submittedName>
</protein>
<organism evidence="6 7">
    <name type="scientific">Mizuhopecten yessoensis</name>
    <name type="common">Japanese scallop</name>
    <name type="synonym">Patinopecten yessoensis</name>
    <dbReference type="NCBI Taxonomy" id="6573"/>
    <lineage>
        <taxon>Eukaryota</taxon>
        <taxon>Metazoa</taxon>
        <taxon>Spiralia</taxon>
        <taxon>Lophotrochozoa</taxon>
        <taxon>Mollusca</taxon>
        <taxon>Bivalvia</taxon>
        <taxon>Autobranchia</taxon>
        <taxon>Pteriomorphia</taxon>
        <taxon>Pectinida</taxon>
        <taxon>Pectinoidea</taxon>
        <taxon>Pectinidae</taxon>
        <taxon>Mizuhopecten</taxon>
    </lineage>
</organism>
<dbReference type="STRING" id="6573.A0A210QZD5"/>
<dbReference type="InterPro" id="IPR036773">
    <property type="entry name" value="TB_dom_sf"/>
</dbReference>
<evidence type="ECO:0000256" key="4">
    <source>
        <dbReference type="ARBA" id="ARBA00023180"/>
    </source>
</evidence>
<evidence type="ECO:0000256" key="3">
    <source>
        <dbReference type="ARBA" id="ARBA00023157"/>
    </source>
</evidence>
<dbReference type="InterPro" id="IPR003645">
    <property type="entry name" value="Fol_N"/>
</dbReference>
<dbReference type="GO" id="GO:0005518">
    <property type="term" value="F:collagen binding"/>
    <property type="evidence" value="ECO:0007669"/>
    <property type="project" value="TreeGrafter"/>
</dbReference>
<gene>
    <name evidence="6" type="ORF">KP79_PYT15319</name>
</gene>
<dbReference type="GO" id="GO:0005509">
    <property type="term" value="F:calcium ion binding"/>
    <property type="evidence" value="ECO:0007669"/>
    <property type="project" value="TreeGrafter"/>
</dbReference>
<dbReference type="Gene3D" id="3.30.60.30">
    <property type="match status" value="3"/>
</dbReference>
<dbReference type="Pfam" id="PF21333">
    <property type="entry name" value="FST_N"/>
    <property type="match status" value="1"/>
</dbReference>
<name>A0A210QZD5_MIZYE</name>
<dbReference type="PANTHER" id="PTHR13866:SF14">
    <property type="entry name" value="BM-40"/>
    <property type="match status" value="1"/>
</dbReference>